<evidence type="ECO:0000256" key="5">
    <source>
        <dbReference type="ARBA" id="ARBA00022691"/>
    </source>
</evidence>
<evidence type="ECO:0000256" key="6">
    <source>
        <dbReference type="HAMAP-Rule" id="MF_00074"/>
    </source>
</evidence>
<comment type="caution">
    <text evidence="7">The sequence shown here is derived from an EMBL/GenBank/DDBJ whole genome shotgun (WGS) entry which is preliminary data.</text>
</comment>
<keyword evidence="2 6" id="KW-0698">rRNA processing</keyword>
<dbReference type="Gene3D" id="3.40.50.150">
    <property type="entry name" value="Vaccinia Virus protein VP39"/>
    <property type="match status" value="1"/>
</dbReference>
<keyword evidence="5 6" id="KW-0949">S-adenosyl-L-methionine</keyword>
<dbReference type="AlphaFoldDB" id="A0A7C9N183"/>
<feature type="binding site" evidence="6">
    <location>
        <position position="98"/>
    </location>
    <ligand>
        <name>S-adenosyl-L-methionine</name>
        <dbReference type="ChEBI" id="CHEBI:59789"/>
    </ligand>
</feature>
<dbReference type="Proteomes" id="UP000482487">
    <property type="component" value="Unassembled WGS sequence"/>
</dbReference>
<organism evidence="7 8">
    <name type="scientific">Solidesulfovibrio aerotolerans</name>
    <dbReference type="NCBI Taxonomy" id="295255"/>
    <lineage>
        <taxon>Bacteria</taxon>
        <taxon>Pseudomonadati</taxon>
        <taxon>Thermodesulfobacteriota</taxon>
        <taxon>Desulfovibrionia</taxon>
        <taxon>Desulfovibrionales</taxon>
        <taxon>Desulfovibrionaceae</taxon>
        <taxon>Solidesulfovibrio</taxon>
    </lineage>
</organism>
<comment type="similarity">
    <text evidence="6">Belongs to the methyltransferase superfamily. RNA methyltransferase RsmG family.</text>
</comment>
<evidence type="ECO:0000256" key="3">
    <source>
        <dbReference type="ARBA" id="ARBA00022603"/>
    </source>
</evidence>
<evidence type="ECO:0000256" key="2">
    <source>
        <dbReference type="ARBA" id="ARBA00022552"/>
    </source>
</evidence>
<evidence type="ECO:0000256" key="4">
    <source>
        <dbReference type="ARBA" id="ARBA00022679"/>
    </source>
</evidence>
<reference evidence="7 8" key="1">
    <citation type="submission" date="2020-01" db="EMBL/GenBank/DDBJ databases">
        <title>Genome sequence of Desulfovibrio aerotolerans DSM 16695(T).</title>
        <authorList>
            <person name="Karnachuk O."/>
            <person name="Avakyan M."/>
            <person name="Mardanov A."/>
            <person name="Kadnikov V."/>
            <person name="Ravin N."/>
        </authorList>
    </citation>
    <scope>NUCLEOTIDE SEQUENCE [LARGE SCALE GENOMIC DNA]</scope>
    <source>
        <strain evidence="7 8">DSM 16695</strain>
    </source>
</reference>
<dbReference type="EMBL" id="WVUD01000021">
    <property type="protein sequence ID" value="MYL83877.1"/>
    <property type="molecule type" value="Genomic_DNA"/>
</dbReference>
<comment type="function">
    <text evidence="6">Specifically methylates the N7 position of a guanine in 16S rRNA.</text>
</comment>
<keyword evidence="8" id="KW-1185">Reference proteome</keyword>
<dbReference type="Pfam" id="PF02527">
    <property type="entry name" value="GidB"/>
    <property type="match status" value="1"/>
</dbReference>
<comment type="caution">
    <text evidence="6">Lacks conserved residue(s) required for the propagation of feature annotation.</text>
</comment>
<comment type="subcellular location">
    <subcellularLocation>
        <location evidence="6">Cytoplasm</location>
    </subcellularLocation>
</comment>
<protein>
    <recommendedName>
        <fullName evidence="6">Ribosomal RNA small subunit methyltransferase G</fullName>
        <ecNumber evidence="6">2.1.1.-</ecNumber>
    </recommendedName>
    <alternativeName>
        <fullName evidence="6">16S rRNA 7-methylguanosine methyltransferase</fullName>
        <shortName evidence="6">16S rRNA m7G methyltransferase</shortName>
    </alternativeName>
</protein>
<keyword evidence="3 6" id="KW-0489">Methyltransferase</keyword>
<dbReference type="PANTHER" id="PTHR31760:SF0">
    <property type="entry name" value="S-ADENOSYL-L-METHIONINE-DEPENDENT METHYLTRANSFERASES SUPERFAMILY PROTEIN"/>
    <property type="match status" value="1"/>
</dbReference>
<dbReference type="GO" id="GO:0005829">
    <property type="term" value="C:cytosol"/>
    <property type="evidence" value="ECO:0007669"/>
    <property type="project" value="TreeGrafter"/>
</dbReference>
<proteinExistence type="inferred from homology"/>
<feature type="binding site" evidence="6">
    <location>
        <begin position="144"/>
        <end position="145"/>
    </location>
    <ligand>
        <name>S-adenosyl-L-methionine</name>
        <dbReference type="ChEBI" id="CHEBI:59789"/>
    </ligand>
</feature>
<dbReference type="HAMAP" id="MF_00074">
    <property type="entry name" value="16SrRNA_methyltr_G"/>
    <property type="match status" value="1"/>
</dbReference>
<dbReference type="PANTHER" id="PTHR31760">
    <property type="entry name" value="S-ADENOSYL-L-METHIONINE-DEPENDENT METHYLTRANSFERASES SUPERFAMILY PROTEIN"/>
    <property type="match status" value="1"/>
</dbReference>
<dbReference type="InterPro" id="IPR029063">
    <property type="entry name" value="SAM-dependent_MTases_sf"/>
</dbReference>
<feature type="binding site" evidence="6">
    <location>
        <position position="166"/>
    </location>
    <ligand>
        <name>S-adenosyl-L-methionine</name>
        <dbReference type="ChEBI" id="CHEBI:59789"/>
    </ligand>
</feature>
<dbReference type="RefSeq" id="WP_160961427.1">
    <property type="nucleotide sequence ID" value="NZ_WVUD01000021.1"/>
</dbReference>
<dbReference type="SUPFAM" id="SSF53335">
    <property type="entry name" value="S-adenosyl-L-methionine-dependent methyltransferases"/>
    <property type="match status" value="1"/>
</dbReference>
<evidence type="ECO:0000313" key="7">
    <source>
        <dbReference type="EMBL" id="MYL83877.1"/>
    </source>
</evidence>
<feature type="binding site" evidence="6">
    <location>
        <position position="93"/>
    </location>
    <ligand>
        <name>S-adenosyl-L-methionine</name>
        <dbReference type="ChEBI" id="CHEBI:59789"/>
    </ligand>
</feature>
<dbReference type="EC" id="2.1.1.-" evidence="6"/>
<keyword evidence="1 6" id="KW-0963">Cytoplasm</keyword>
<gene>
    <name evidence="6" type="primary">rsmG</name>
    <name evidence="7" type="ORF">GTA51_12135</name>
</gene>
<sequence>MTQGQSGPGPDAVSRQAATLGRVLSLPQAELLAGYLGLLARWHGKANLVGPSDWREILATLLADSWHVADFLAGPAAAFLPPGGQPVLGLDFGAGAGLPGIPLRAFWKRGPYALLEARQKRCVFLGECLARLPLDGLSVAEGRVEATVAPVLAAAPAGTFVLCLGRAFAPWPQFLSLCRELVRRPMAVLTMTGSPTPAGETPSDFVLAVAGSYAVAGKTRYVSLFTPSAASM</sequence>
<evidence type="ECO:0000256" key="1">
    <source>
        <dbReference type="ARBA" id="ARBA00022490"/>
    </source>
</evidence>
<evidence type="ECO:0000313" key="8">
    <source>
        <dbReference type="Proteomes" id="UP000482487"/>
    </source>
</evidence>
<name>A0A7C9N183_9BACT</name>
<dbReference type="InterPro" id="IPR003682">
    <property type="entry name" value="rRNA_ssu_MeTfrase_G"/>
</dbReference>
<dbReference type="GO" id="GO:0070043">
    <property type="term" value="F:rRNA (guanine-N7-)-methyltransferase activity"/>
    <property type="evidence" value="ECO:0007669"/>
    <property type="project" value="UniProtKB-UniRule"/>
</dbReference>
<accession>A0A7C9N183</accession>
<keyword evidence="4 6" id="KW-0808">Transferase</keyword>
<dbReference type="OrthoDB" id="9808773at2"/>